<dbReference type="GeneID" id="111020055"/>
<dbReference type="GO" id="GO:0016787">
    <property type="term" value="F:hydrolase activity"/>
    <property type="evidence" value="ECO:0007669"/>
    <property type="project" value="UniProtKB-KW"/>
</dbReference>
<dbReference type="Gene3D" id="3.40.50.300">
    <property type="entry name" value="P-loop containing nucleotide triphosphate hydrolases"/>
    <property type="match status" value="1"/>
</dbReference>
<keyword evidence="1" id="KW-0067">ATP-binding</keyword>
<dbReference type="GO" id="GO:0006310">
    <property type="term" value="P:DNA recombination"/>
    <property type="evidence" value="ECO:0007669"/>
    <property type="project" value="UniProtKB-KW"/>
</dbReference>
<keyword evidence="1" id="KW-0347">Helicase</keyword>
<dbReference type="Pfam" id="PF21530">
    <property type="entry name" value="Pif1_2B_dom"/>
    <property type="match status" value="1"/>
</dbReference>
<dbReference type="FunFam" id="3.40.50.300:FF:002884">
    <property type="entry name" value="ATP-dependent DNA helicase"/>
    <property type="match status" value="1"/>
</dbReference>
<dbReference type="PANTHER" id="PTHR10492:SF94">
    <property type="entry name" value="ATP-DEPENDENT DNA HELICASE"/>
    <property type="match status" value="1"/>
</dbReference>
<comment type="catalytic activity">
    <reaction evidence="1">
        <text>ATP + H2O = ADP + phosphate + H(+)</text>
        <dbReference type="Rhea" id="RHEA:13065"/>
        <dbReference type="ChEBI" id="CHEBI:15377"/>
        <dbReference type="ChEBI" id="CHEBI:15378"/>
        <dbReference type="ChEBI" id="CHEBI:30616"/>
        <dbReference type="ChEBI" id="CHEBI:43474"/>
        <dbReference type="ChEBI" id="CHEBI:456216"/>
        <dbReference type="EC" id="5.6.2.3"/>
    </reaction>
</comment>
<dbReference type="AlphaFoldDB" id="A0A6J1DFU4"/>
<keyword evidence="1" id="KW-0233">DNA recombination</keyword>
<evidence type="ECO:0000313" key="4">
    <source>
        <dbReference type="Proteomes" id="UP000504603"/>
    </source>
</evidence>
<dbReference type="GO" id="GO:0000723">
    <property type="term" value="P:telomere maintenance"/>
    <property type="evidence" value="ECO:0007669"/>
    <property type="project" value="InterPro"/>
</dbReference>
<feature type="domain" description="DNA helicase Pif1-like 2B" evidence="3">
    <location>
        <begin position="187"/>
        <end position="231"/>
    </location>
</feature>
<keyword evidence="1" id="KW-0234">DNA repair</keyword>
<keyword evidence="4" id="KW-1185">Reference proteome</keyword>
<dbReference type="PANTHER" id="PTHR10492">
    <property type="match status" value="1"/>
</dbReference>
<accession>A0A6J1DFU4</accession>
<comment type="cofactor">
    <cofactor evidence="1">
        <name>Mg(2+)</name>
        <dbReference type="ChEBI" id="CHEBI:18420"/>
    </cofactor>
</comment>
<dbReference type="KEGG" id="mcha:111020055"/>
<dbReference type="CDD" id="cd18809">
    <property type="entry name" value="SF1_C_RecD"/>
    <property type="match status" value="1"/>
</dbReference>
<protein>
    <recommendedName>
        <fullName evidence="1">ATP-dependent DNA helicase</fullName>
        <ecNumber evidence="1">5.6.2.3</ecNumber>
    </recommendedName>
</protein>
<sequence length="337" mass="38256">MAKKTTIEAVDRTFRDIMDSTEPFGGKIVVFGGDFRQVLPVVPRATRQQTINESLVKSYLWKQMEKLQLTKNMRAHSDSQFAEYLLKIGNGTEPSVEDDYICLTDDITITGENDEGAIMKLLNVVYPDLEQNATSSEYMTNRVILSTTNEYVDQINEKMIQLFPGKFFEFMSFDEAIDDTHNYYQEEFLNSLLPNGIPPHKLMLKANCPVILLRNLDPANGLCNGTRMVCREFRKNIIYAEITTGQNAGKQVFLPRIPMSPANDEGYPFKFKRKQFPIRLCFAMTINKAQGQTIPNVGVYLPQNVFSHGQLYVALSRGISMATTKLNGGMKKEDAWP</sequence>
<feature type="domain" description="DNA helicase Pif1-like DEAD-box helicase" evidence="2">
    <location>
        <begin position="1"/>
        <end position="96"/>
    </location>
</feature>
<comment type="similarity">
    <text evidence="1">Belongs to the helicase family.</text>
</comment>
<keyword evidence="1" id="KW-0547">Nucleotide-binding</keyword>
<proteinExistence type="inferred from homology"/>
<dbReference type="OrthoDB" id="1929541at2759"/>
<evidence type="ECO:0000256" key="1">
    <source>
        <dbReference type="RuleBase" id="RU363044"/>
    </source>
</evidence>
<dbReference type="InterPro" id="IPR027417">
    <property type="entry name" value="P-loop_NTPase"/>
</dbReference>
<dbReference type="GO" id="GO:0005524">
    <property type="term" value="F:ATP binding"/>
    <property type="evidence" value="ECO:0007669"/>
    <property type="project" value="UniProtKB-KW"/>
</dbReference>
<dbReference type="Pfam" id="PF05970">
    <property type="entry name" value="PIF1"/>
    <property type="match status" value="1"/>
</dbReference>
<evidence type="ECO:0000259" key="3">
    <source>
        <dbReference type="Pfam" id="PF21530"/>
    </source>
</evidence>
<organism evidence="4 5">
    <name type="scientific">Momordica charantia</name>
    <name type="common">Bitter gourd</name>
    <name type="synonym">Balsam pear</name>
    <dbReference type="NCBI Taxonomy" id="3673"/>
    <lineage>
        <taxon>Eukaryota</taxon>
        <taxon>Viridiplantae</taxon>
        <taxon>Streptophyta</taxon>
        <taxon>Embryophyta</taxon>
        <taxon>Tracheophyta</taxon>
        <taxon>Spermatophyta</taxon>
        <taxon>Magnoliopsida</taxon>
        <taxon>eudicotyledons</taxon>
        <taxon>Gunneridae</taxon>
        <taxon>Pentapetalae</taxon>
        <taxon>rosids</taxon>
        <taxon>fabids</taxon>
        <taxon>Cucurbitales</taxon>
        <taxon>Cucurbitaceae</taxon>
        <taxon>Momordiceae</taxon>
        <taxon>Momordica</taxon>
    </lineage>
</organism>
<dbReference type="RefSeq" id="XP_022152307.1">
    <property type="nucleotide sequence ID" value="XM_022296615.1"/>
</dbReference>
<gene>
    <name evidence="5" type="primary">LOC111020055</name>
</gene>
<dbReference type="InterPro" id="IPR010285">
    <property type="entry name" value="DNA_helicase_pif1-like_DEAD"/>
</dbReference>
<keyword evidence="1" id="KW-0378">Hydrolase</keyword>
<evidence type="ECO:0000259" key="2">
    <source>
        <dbReference type="Pfam" id="PF05970"/>
    </source>
</evidence>
<evidence type="ECO:0000313" key="5">
    <source>
        <dbReference type="RefSeq" id="XP_022152307.1"/>
    </source>
</evidence>
<dbReference type="SUPFAM" id="SSF52540">
    <property type="entry name" value="P-loop containing nucleoside triphosphate hydrolases"/>
    <property type="match status" value="1"/>
</dbReference>
<dbReference type="Proteomes" id="UP000504603">
    <property type="component" value="Unplaced"/>
</dbReference>
<dbReference type="GO" id="GO:0043139">
    <property type="term" value="F:5'-3' DNA helicase activity"/>
    <property type="evidence" value="ECO:0007669"/>
    <property type="project" value="UniProtKB-EC"/>
</dbReference>
<dbReference type="InterPro" id="IPR049163">
    <property type="entry name" value="Pif1-like_2B_dom"/>
</dbReference>
<reference evidence="5" key="1">
    <citation type="submission" date="2025-08" db="UniProtKB">
        <authorList>
            <consortium name="RefSeq"/>
        </authorList>
    </citation>
    <scope>IDENTIFICATION</scope>
    <source>
        <strain evidence="5">OHB3-1</strain>
    </source>
</reference>
<dbReference type="EC" id="5.6.2.3" evidence="1"/>
<keyword evidence="1" id="KW-0227">DNA damage</keyword>
<dbReference type="GO" id="GO:0006281">
    <property type="term" value="P:DNA repair"/>
    <property type="evidence" value="ECO:0007669"/>
    <property type="project" value="UniProtKB-KW"/>
</dbReference>
<name>A0A6J1DFU4_MOMCH</name>